<evidence type="ECO:0000313" key="2">
    <source>
        <dbReference type="Proteomes" id="UP000325849"/>
    </source>
</evidence>
<dbReference type="EMBL" id="VJZD01000250">
    <property type="protein sequence ID" value="MPY36793.1"/>
    <property type="molecule type" value="Genomic_DNA"/>
</dbReference>
<dbReference type="RefSeq" id="WP_152894419.1">
    <property type="nucleotide sequence ID" value="NZ_JBHJTU010000026.1"/>
</dbReference>
<accession>A0A5N8VND0</accession>
<protein>
    <submittedName>
        <fullName evidence="1">Uncharacterized protein</fullName>
    </submittedName>
</protein>
<dbReference type="OrthoDB" id="3369278at2"/>
<sequence>MFDRLEIKVLPPGPRFPAQLRFWVNGEDVVEEAVREGGRGPYAADVLPADGPSPLRATDEARRLELGEPDCTGGCCGFLTVVVQRFGGIVQWSDWEAPGAAHTSVPHPPPELHFDASQYDAEVARAEADRGWQMHP</sequence>
<proteinExistence type="predicted"/>
<organism evidence="1 2">
    <name type="scientific">Streptomyces adustus</name>
    <dbReference type="NCBI Taxonomy" id="1609272"/>
    <lineage>
        <taxon>Bacteria</taxon>
        <taxon>Bacillati</taxon>
        <taxon>Actinomycetota</taxon>
        <taxon>Actinomycetes</taxon>
        <taxon>Kitasatosporales</taxon>
        <taxon>Streptomycetaceae</taxon>
        <taxon>Streptomyces</taxon>
    </lineage>
</organism>
<evidence type="ECO:0000313" key="1">
    <source>
        <dbReference type="EMBL" id="MPY36793.1"/>
    </source>
</evidence>
<dbReference type="Proteomes" id="UP000325849">
    <property type="component" value="Unassembled WGS sequence"/>
</dbReference>
<dbReference type="AlphaFoldDB" id="A0A5N8VND0"/>
<comment type="caution">
    <text evidence="1">The sequence shown here is derived from an EMBL/GenBank/DDBJ whole genome shotgun (WGS) entry which is preliminary data.</text>
</comment>
<keyword evidence="2" id="KW-1185">Reference proteome</keyword>
<name>A0A5N8VND0_9ACTN</name>
<reference evidence="1 2" key="1">
    <citation type="submission" date="2019-07" db="EMBL/GenBank/DDBJ databases">
        <title>New species of Amycolatopsis and Streptomyces.</title>
        <authorList>
            <person name="Duangmal K."/>
            <person name="Teo W.F.A."/>
            <person name="Lipun K."/>
        </authorList>
    </citation>
    <scope>NUCLEOTIDE SEQUENCE [LARGE SCALE GENOMIC DNA]</scope>
    <source>
        <strain evidence="1 2">NBRC 109810</strain>
    </source>
</reference>
<gene>
    <name evidence="1" type="ORF">FNH09_37925</name>
</gene>